<dbReference type="CDD" id="cd16917">
    <property type="entry name" value="HATPase_UhpB-NarQ-NarX-like"/>
    <property type="match status" value="1"/>
</dbReference>
<dbReference type="InterPro" id="IPR005467">
    <property type="entry name" value="His_kinase_dom"/>
</dbReference>
<evidence type="ECO:0000256" key="1">
    <source>
        <dbReference type="ARBA" id="ARBA00000085"/>
    </source>
</evidence>
<gene>
    <name evidence="11" type="ORF">ACIB24_19345</name>
</gene>
<dbReference type="InterPro" id="IPR003594">
    <property type="entry name" value="HATPase_dom"/>
</dbReference>
<dbReference type="InterPro" id="IPR029016">
    <property type="entry name" value="GAF-like_dom_sf"/>
</dbReference>
<dbReference type="SUPFAM" id="SSF55781">
    <property type="entry name" value="GAF domain-like"/>
    <property type="match status" value="1"/>
</dbReference>
<protein>
    <recommendedName>
        <fullName evidence="2">histidine kinase</fullName>
        <ecNumber evidence="2">2.7.13.3</ecNumber>
    </recommendedName>
</protein>
<reference evidence="11 12" key="1">
    <citation type="submission" date="2024-10" db="EMBL/GenBank/DDBJ databases">
        <title>The Natural Products Discovery Center: Release of the First 8490 Sequenced Strains for Exploring Actinobacteria Biosynthetic Diversity.</title>
        <authorList>
            <person name="Kalkreuter E."/>
            <person name="Kautsar S.A."/>
            <person name="Yang D."/>
            <person name="Bader C.D."/>
            <person name="Teijaro C.N."/>
            <person name="Fluegel L."/>
            <person name="Davis C.M."/>
            <person name="Simpson J.R."/>
            <person name="Lauterbach L."/>
            <person name="Steele A.D."/>
            <person name="Gui C."/>
            <person name="Meng S."/>
            <person name="Li G."/>
            <person name="Viehrig K."/>
            <person name="Ye F."/>
            <person name="Su P."/>
            <person name="Kiefer A.F."/>
            <person name="Nichols A."/>
            <person name="Cepeda A.J."/>
            <person name="Yan W."/>
            <person name="Fan B."/>
            <person name="Jiang Y."/>
            <person name="Adhikari A."/>
            <person name="Zheng C.-J."/>
            <person name="Schuster L."/>
            <person name="Cowan T.M."/>
            <person name="Smanski M.J."/>
            <person name="Chevrette M.G."/>
            <person name="De Carvalho L.P.S."/>
            <person name="Shen B."/>
        </authorList>
    </citation>
    <scope>NUCLEOTIDE SEQUENCE [LARGE SCALE GENOMIC DNA]</scope>
    <source>
        <strain evidence="11 12">NPDC049639</strain>
    </source>
</reference>
<feature type="domain" description="Histidine kinase" evidence="10">
    <location>
        <begin position="210"/>
        <end position="399"/>
    </location>
</feature>
<evidence type="ECO:0000256" key="4">
    <source>
        <dbReference type="ARBA" id="ARBA00022679"/>
    </source>
</evidence>
<dbReference type="InterPro" id="IPR036890">
    <property type="entry name" value="HATPase_C_sf"/>
</dbReference>
<evidence type="ECO:0000256" key="6">
    <source>
        <dbReference type="ARBA" id="ARBA00022777"/>
    </source>
</evidence>
<dbReference type="PANTHER" id="PTHR24421:SF10">
    <property type="entry name" value="NITRATE_NITRITE SENSOR PROTEIN NARQ"/>
    <property type="match status" value="1"/>
</dbReference>
<proteinExistence type="predicted"/>
<comment type="caution">
    <text evidence="11">The sequence shown here is derived from an EMBL/GenBank/DDBJ whole genome shotgun (WGS) entry which is preliminary data.</text>
</comment>
<evidence type="ECO:0000256" key="2">
    <source>
        <dbReference type="ARBA" id="ARBA00012438"/>
    </source>
</evidence>
<dbReference type="EC" id="2.7.13.3" evidence="2"/>
<dbReference type="Proteomes" id="UP001612915">
    <property type="component" value="Unassembled WGS sequence"/>
</dbReference>
<dbReference type="RefSeq" id="WP_398283733.1">
    <property type="nucleotide sequence ID" value="NZ_JBITLV010000007.1"/>
</dbReference>
<sequence>MSLRDRLAAVALTYALLATWVCAIVVVMLAVAGVDAESDSLPVWALAVGVGLGVLSAVPLHGWLRPRVDGVLFSHPDDAAGLIAAAGRRLGEPEAPAAEDVSTQLAAQIARRLRLPYAAIVTGDEPGDRPDDARLVRVPLTFAGEPVGTLLVLPRAHDRALPGPDADLLTDLAAQLGIVLHAARAAEQVLLSRAAVITAREEERRRIRRDLHDGLGPTLASLRLHLAALEQLIPARPDEAVQLAARLRGDVRETAASVRDLVYDLRPAALDELGLRAAVGARAEELGDQAGIDVRVEAGNLPDLPAAAEVALYRIAAEALANAGRHSGAATVSVHIAVDDERAVLTVLDDGRGLPEPLVPGVGLAGMRERAEELRGTFVAGPGTDGTGTRIMATLPLRRGGAE</sequence>
<evidence type="ECO:0000256" key="5">
    <source>
        <dbReference type="ARBA" id="ARBA00022741"/>
    </source>
</evidence>
<keyword evidence="12" id="KW-1185">Reference proteome</keyword>
<dbReference type="GO" id="GO:0016301">
    <property type="term" value="F:kinase activity"/>
    <property type="evidence" value="ECO:0007669"/>
    <property type="project" value="UniProtKB-KW"/>
</dbReference>
<keyword evidence="5" id="KW-0547">Nucleotide-binding</keyword>
<keyword evidence="9" id="KW-0472">Membrane</keyword>
<evidence type="ECO:0000256" key="3">
    <source>
        <dbReference type="ARBA" id="ARBA00022553"/>
    </source>
</evidence>
<dbReference type="InterPro" id="IPR050482">
    <property type="entry name" value="Sensor_HK_TwoCompSys"/>
</dbReference>
<accession>A0ABW8AS56</accession>
<dbReference type="SUPFAM" id="SSF55874">
    <property type="entry name" value="ATPase domain of HSP90 chaperone/DNA topoisomerase II/histidine kinase"/>
    <property type="match status" value="1"/>
</dbReference>
<name>A0ABW8AS56_9ACTN</name>
<dbReference type="Gene3D" id="3.30.565.10">
    <property type="entry name" value="Histidine kinase-like ATPase, C-terminal domain"/>
    <property type="match status" value="1"/>
</dbReference>
<keyword evidence="9" id="KW-0812">Transmembrane</keyword>
<evidence type="ECO:0000256" key="9">
    <source>
        <dbReference type="SAM" id="Phobius"/>
    </source>
</evidence>
<keyword evidence="3" id="KW-0597">Phosphoprotein</keyword>
<dbReference type="PROSITE" id="PS50109">
    <property type="entry name" value="HIS_KIN"/>
    <property type="match status" value="1"/>
</dbReference>
<evidence type="ECO:0000313" key="11">
    <source>
        <dbReference type="EMBL" id="MFI7589226.1"/>
    </source>
</evidence>
<dbReference type="SMART" id="SM00387">
    <property type="entry name" value="HATPase_c"/>
    <property type="match status" value="1"/>
</dbReference>
<keyword evidence="7" id="KW-0067">ATP-binding</keyword>
<dbReference type="Gene3D" id="1.20.5.1930">
    <property type="match status" value="1"/>
</dbReference>
<dbReference type="InterPro" id="IPR011712">
    <property type="entry name" value="Sig_transdc_His_kin_sub3_dim/P"/>
</dbReference>
<evidence type="ECO:0000256" key="8">
    <source>
        <dbReference type="ARBA" id="ARBA00023012"/>
    </source>
</evidence>
<dbReference type="Pfam" id="PF07730">
    <property type="entry name" value="HisKA_3"/>
    <property type="match status" value="1"/>
</dbReference>
<dbReference type="Gene3D" id="3.30.450.40">
    <property type="match status" value="1"/>
</dbReference>
<dbReference type="Pfam" id="PF02518">
    <property type="entry name" value="HATPase_c"/>
    <property type="match status" value="1"/>
</dbReference>
<evidence type="ECO:0000256" key="7">
    <source>
        <dbReference type="ARBA" id="ARBA00022840"/>
    </source>
</evidence>
<keyword evidence="9" id="KW-1133">Transmembrane helix</keyword>
<keyword evidence="4" id="KW-0808">Transferase</keyword>
<dbReference type="PANTHER" id="PTHR24421">
    <property type="entry name" value="NITRATE/NITRITE SENSOR PROTEIN NARX-RELATED"/>
    <property type="match status" value="1"/>
</dbReference>
<evidence type="ECO:0000313" key="12">
    <source>
        <dbReference type="Proteomes" id="UP001612915"/>
    </source>
</evidence>
<organism evidence="11 12">
    <name type="scientific">Spongisporangium articulatum</name>
    <dbReference type="NCBI Taxonomy" id="3362603"/>
    <lineage>
        <taxon>Bacteria</taxon>
        <taxon>Bacillati</taxon>
        <taxon>Actinomycetota</taxon>
        <taxon>Actinomycetes</taxon>
        <taxon>Kineosporiales</taxon>
        <taxon>Kineosporiaceae</taxon>
        <taxon>Spongisporangium</taxon>
    </lineage>
</organism>
<comment type="catalytic activity">
    <reaction evidence="1">
        <text>ATP + protein L-histidine = ADP + protein N-phospho-L-histidine.</text>
        <dbReference type="EC" id="2.7.13.3"/>
    </reaction>
</comment>
<feature type="transmembrane region" description="Helical" evidence="9">
    <location>
        <begin position="43"/>
        <end position="64"/>
    </location>
</feature>
<dbReference type="EMBL" id="JBITLV010000007">
    <property type="protein sequence ID" value="MFI7589226.1"/>
    <property type="molecule type" value="Genomic_DNA"/>
</dbReference>
<keyword evidence="6 11" id="KW-0418">Kinase</keyword>
<feature type="transmembrane region" description="Helical" evidence="9">
    <location>
        <begin position="7"/>
        <end position="31"/>
    </location>
</feature>
<keyword evidence="8" id="KW-0902">Two-component regulatory system</keyword>
<evidence type="ECO:0000259" key="10">
    <source>
        <dbReference type="PROSITE" id="PS50109"/>
    </source>
</evidence>